<accession>A0ACD3B4H8</accession>
<protein>
    <submittedName>
        <fullName evidence="1">Uncharacterized protein</fullName>
    </submittedName>
</protein>
<keyword evidence="2" id="KW-1185">Reference proteome</keyword>
<gene>
    <name evidence="1" type="ORF">BDN72DRAFT_212678</name>
</gene>
<proteinExistence type="predicted"/>
<evidence type="ECO:0000313" key="1">
    <source>
        <dbReference type="EMBL" id="TFK73238.1"/>
    </source>
</evidence>
<sequence length="238" mass="25967">MRNVTIDNTNTTAIAYYPPLCNGTGWTQNSNSLAYNGTYSSCPGSNHARAIFEFTGVAIYYTCPLFSTQETQFVVLDDRPFEVMNLTSPTGDSIASTVVWSATGLENQQHHLELWPGNYNGGYGYVSIDAFIVTESDQPPEELSFVGGTNSDADNTPIFVGLSVGLGVSILAVLGLHFFLRKLRKEEVAFDNGIEQPFLPQGPTPNSLPISTSYTPYDPTALYRRSTGNVQDPSPDQQ</sequence>
<evidence type="ECO:0000313" key="2">
    <source>
        <dbReference type="Proteomes" id="UP000308600"/>
    </source>
</evidence>
<reference evidence="1 2" key="1">
    <citation type="journal article" date="2019" name="Nat. Ecol. Evol.">
        <title>Megaphylogeny resolves global patterns of mushroom evolution.</title>
        <authorList>
            <person name="Varga T."/>
            <person name="Krizsan K."/>
            <person name="Foldi C."/>
            <person name="Dima B."/>
            <person name="Sanchez-Garcia M."/>
            <person name="Sanchez-Ramirez S."/>
            <person name="Szollosi G.J."/>
            <person name="Szarkandi J.G."/>
            <person name="Papp V."/>
            <person name="Albert L."/>
            <person name="Andreopoulos W."/>
            <person name="Angelini C."/>
            <person name="Antonin V."/>
            <person name="Barry K.W."/>
            <person name="Bougher N.L."/>
            <person name="Buchanan P."/>
            <person name="Buyck B."/>
            <person name="Bense V."/>
            <person name="Catcheside P."/>
            <person name="Chovatia M."/>
            <person name="Cooper J."/>
            <person name="Damon W."/>
            <person name="Desjardin D."/>
            <person name="Finy P."/>
            <person name="Geml J."/>
            <person name="Haridas S."/>
            <person name="Hughes K."/>
            <person name="Justo A."/>
            <person name="Karasinski D."/>
            <person name="Kautmanova I."/>
            <person name="Kiss B."/>
            <person name="Kocsube S."/>
            <person name="Kotiranta H."/>
            <person name="LaButti K.M."/>
            <person name="Lechner B.E."/>
            <person name="Liimatainen K."/>
            <person name="Lipzen A."/>
            <person name="Lukacs Z."/>
            <person name="Mihaltcheva S."/>
            <person name="Morgado L.N."/>
            <person name="Niskanen T."/>
            <person name="Noordeloos M.E."/>
            <person name="Ohm R.A."/>
            <person name="Ortiz-Santana B."/>
            <person name="Ovrebo C."/>
            <person name="Racz N."/>
            <person name="Riley R."/>
            <person name="Savchenko A."/>
            <person name="Shiryaev A."/>
            <person name="Soop K."/>
            <person name="Spirin V."/>
            <person name="Szebenyi C."/>
            <person name="Tomsovsky M."/>
            <person name="Tulloss R.E."/>
            <person name="Uehling J."/>
            <person name="Grigoriev I.V."/>
            <person name="Vagvolgyi C."/>
            <person name="Papp T."/>
            <person name="Martin F.M."/>
            <person name="Miettinen O."/>
            <person name="Hibbett D.S."/>
            <person name="Nagy L.G."/>
        </authorList>
    </citation>
    <scope>NUCLEOTIDE SEQUENCE [LARGE SCALE GENOMIC DNA]</scope>
    <source>
        <strain evidence="1 2">NL-1719</strain>
    </source>
</reference>
<organism evidence="1 2">
    <name type="scientific">Pluteus cervinus</name>
    <dbReference type="NCBI Taxonomy" id="181527"/>
    <lineage>
        <taxon>Eukaryota</taxon>
        <taxon>Fungi</taxon>
        <taxon>Dikarya</taxon>
        <taxon>Basidiomycota</taxon>
        <taxon>Agaricomycotina</taxon>
        <taxon>Agaricomycetes</taxon>
        <taxon>Agaricomycetidae</taxon>
        <taxon>Agaricales</taxon>
        <taxon>Pluteineae</taxon>
        <taxon>Pluteaceae</taxon>
        <taxon>Pluteus</taxon>
    </lineage>
</organism>
<dbReference type="Proteomes" id="UP000308600">
    <property type="component" value="Unassembled WGS sequence"/>
</dbReference>
<dbReference type="EMBL" id="ML208277">
    <property type="protein sequence ID" value="TFK73238.1"/>
    <property type="molecule type" value="Genomic_DNA"/>
</dbReference>
<name>A0ACD3B4H8_9AGAR</name>